<evidence type="ECO:0008006" key="4">
    <source>
        <dbReference type="Google" id="ProtNLM"/>
    </source>
</evidence>
<accession>A0A9J6EQV7</accession>
<proteinExistence type="predicted"/>
<reference evidence="2" key="1">
    <citation type="journal article" date="2020" name="Cell">
        <title>Large-Scale Comparative Analyses of Tick Genomes Elucidate Their Genetic Diversity and Vector Capacities.</title>
        <authorList>
            <consortium name="Tick Genome and Microbiome Consortium (TIGMIC)"/>
            <person name="Jia N."/>
            <person name="Wang J."/>
            <person name="Shi W."/>
            <person name="Du L."/>
            <person name="Sun Y."/>
            <person name="Zhan W."/>
            <person name="Jiang J.F."/>
            <person name="Wang Q."/>
            <person name="Zhang B."/>
            <person name="Ji P."/>
            <person name="Bell-Sakyi L."/>
            <person name="Cui X.M."/>
            <person name="Yuan T.T."/>
            <person name="Jiang B.G."/>
            <person name="Yang W.F."/>
            <person name="Lam T.T."/>
            <person name="Chang Q.C."/>
            <person name="Ding S.J."/>
            <person name="Wang X.J."/>
            <person name="Zhu J.G."/>
            <person name="Ruan X.D."/>
            <person name="Zhao L."/>
            <person name="Wei J.T."/>
            <person name="Ye R.Z."/>
            <person name="Que T.C."/>
            <person name="Du C.H."/>
            <person name="Zhou Y.H."/>
            <person name="Cheng J.X."/>
            <person name="Dai P.F."/>
            <person name="Guo W.B."/>
            <person name="Han X.H."/>
            <person name="Huang E.J."/>
            <person name="Li L.F."/>
            <person name="Wei W."/>
            <person name="Gao Y.C."/>
            <person name="Liu J.Z."/>
            <person name="Shao H.Z."/>
            <person name="Wang X."/>
            <person name="Wang C.C."/>
            <person name="Yang T.C."/>
            <person name="Huo Q.B."/>
            <person name="Li W."/>
            <person name="Chen H.Y."/>
            <person name="Chen S.E."/>
            <person name="Zhou L.G."/>
            <person name="Ni X.B."/>
            <person name="Tian J.H."/>
            <person name="Sheng Y."/>
            <person name="Liu T."/>
            <person name="Pan Y.S."/>
            <person name="Xia L.Y."/>
            <person name="Li J."/>
            <person name="Zhao F."/>
            <person name="Cao W.C."/>
        </authorList>
    </citation>
    <scope>NUCLEOTIDE SEQUENCE</scope>
    <source>
        <strain evidence="2">Rmic-2018</strain>
    </source>
</reference>
<sequence>MADLTFTKNVRATWDNLAEDPGSDHCILEITVEKKAKATRKFKITDWDQFRKIRERKGNTVLSYEALLNELKMAANEATKEVETGESIPAMDSHLASLLQKKHDLKEAWRKNKLNRHAQKSRTLDAKSNLTPKHSAPSCGPTHVTKQMAN</sequence>
<gene>
    <name evidence="2" type="ORF">HPB51_005267</name>
</gene>
<reference evidence="2" key="2">
    <citation type="submission" date="2021-09" db="EMBL/GenBank/DDBJ databases">
        <authorList>
            <person name="Jia N."/>
            <person name="Wang J."/>
            <person name="Shi W."/>
            <person name="Du L."/>
            <person name="Sun Y."/>
            <person name="Zhan W."/>
            <person name="Jiang J."/>
            <person name="Wang Q."/>
            <person name="Zhang B."/>
            <person name="Ji P."/>
            <person name="Sakyi L.B."/>
            <person name="Cui X."/>
            <person name="Yuan T."/>
            <person name="Jiang B."/>
            <person name="Yang W."/>
            <person name="Lam T.T.-Y."/>
            <person name="Chang Q."/>
            <person name="Ding S."/>
            <person name="Wang X."/>
            <person name="Zhu J."/>
            <person name="Ruan X."/>
            <person name="Zhao L."/>
            <person name="Wei J."/>
            <person name="Que T."/>
            <person name="Du C."/>
            <person name="Cheng J."/>
            <person name="Dai P."/>
            <person name="Han X."/>
            <person name="Huang E."/>
            <person name="Gao Y."/>
            <person name="Liu J."/>
            <person name="Shao H."/>
            <person name="Ye R."/>
            <person name="Li L."/>
            <person name="Wei W."/>
            <person name="Wang X."/>
            <person name="Wang C."/>
            <person name="Huo Q."/>
            <person name="Li W."/>
            <person name="Guo W."/>
            <person name="Chen H."/>
            <person name="Chen S."/>
            <person name="Zhou L."/>
            <person name="Zhou L."/>
            <person name="Ni X."/>
            <person name="Tian J."/>
            <person name="Zhou Y."/>
            <person name="Sheng Y."/>
            <person name="Liu T."/>
            <person name="Pan Y."/>
            <person name="Xia L."/>
            <person name="Li J."/>
            <person name="Zhao F."/>
            <person name="Cao W."/>
        </authorList>
    </citation>
    <scope>NUCLEOTIDE SEQUENCE</scope>
    <source>
        <strain evidence="2">Rmic-2018</strain>
        <tissue evidence="2">Larvae</tissue>
    </source>
</reference>
<feature type="region of interest" description="Disordered" evidence="1">
    <location>
        <begin position="115"/>
        <end position="150"/>
    </location>
</feature>
<dbReference type="AlphaFoldDB" id="A0A9J6EQV7"/>
<protein>
    <recommendedName>
        <fullName evidence="4">Tick transposon</fullName>
    </recommendedName>
</protein>
<keyword evidence="3" id="KW-1185">Reference proteome</keyword>
<name>A0A9J6EQV7_RHIMP</name>
<organism evidence="2 3">
    <name type="scientific">Rhipicephalus microplus</name>
    <name type="common">Cattle tick</name>
    <name type="synonym">Boophilus microplus</name>
    <dbReference type="NCBI Taxonomy" id="6941"/>
    <lineage>
        <taxon>Eukaryota</taxon>
        <taxon>Metazoa</taxon>
        <taxon>Ecdysozoa</taxon>
        <taxon>Arthropoda</taxon>
        <taxon>Chelicerata</taxon>
        <taxon>Arachnida</taxon>
        <taxon>Acari</taxon>
        <taxon>Parasitiformes</taxon>
        <taxon>Ixodida</taxon>
        <taxon>Ixodoidea</taxon>
        <taxon>Ixodidae</taxon>
        <taxon>Rhipicephalinae</taxon>
        <taxon>Rhipicephalus</taxon>
        <taxon>Boophilus</taxon>
    </lineage>
</organism>
<dbReference type="EMBL" id="JABSTU010000002">
    <property type="protein sequence ID" value="KAH8036778.1"/>
    <property type="molecule type" value="Genomic_DNA"/>
</dbReference>
<dbReference type="Proteomes" id="UP000821866">
    <property type="component" value="Chromosome 10"/>
</dbReference>
<comment type="caution">
    <text evidence="2">The sequence shown here is derived from an EMBL/GenBank/DDBJ whole genome shotgun (WGS) entry which is preliminary data.</text>
</comment>
<evidence type="ECO:0000313" key="3">
    <source>
        <dbReference type="Proteomes" id="UP000821866"/>
    </source>
</evidence>
<evidence type="ECO:0000313" key="2">
    <source>
        <dbReference type="EMBL" id="KAH8036778.1"/>
    </source>
</evidence>
<evidence type="ECO:0000256" key="1">
    <source>
        <dbReference type="SAM" id="MobiDB-lite"/>
    </source>
</evidence>